<feature type="non-terminal residue" evidence="17">
    <location>
        <position position="1"/>
    </location>
</feature>
<dbReference type="InterPro" id="IPR007083">
    <property type="entry name" value="RNA_pol_Rpb1_4"/>
</dbReference>
<accession>A0A0H5R860</accession>
<organism evidence="17">
    <name type="scientific">Spongospora subterranea</name>
    <dbReference type="NCBI Taxonomy" id="70186"/>
    <lineage>
        <taxon>Eukaryota</taxon>
        <taxon>Sar</taxon>
        <taxon>Rhizaria</taxon>
        <taxon>Endomyxa</taxon>
        <taxon>Phytomyxea</taxon>
        <taxon>Plasmodiophorida</taxon>
        <taxon>Plasmodiophoridae</taxon>
        <taxon>Spongospora</taxon>
    </lineage>
</organism>
<dbReference type="CDD" id="cd02736">
    <property type="entry name" value="RNAP_III_Rpc1_C"/>
    <property type="match status" value="1"/>
</dbReference>
<evidence type="ECO:0000256" key="8">
    <source>
        <dbReference type="ARBA" id="ARBA00022833"/>
    </source>
</evidence>
<comment type="subunit">
    <text evidence="3">Component of the RNA polymerase III (Pol III) complex consisting of 17 subunits.</text>
</comment>
<dbReference type="GO" id="GO:0003899">
    <property type="term" value="F:DNA-directed RNA polymerase activity"/>
    <property type="evidence" value="ECO:0007669"/>
    <property type="project" value="UniProtKB-EC"/>
</dbReference>
<sequence>RSRGQQRQAGGRPARPGARSRPASHDKVEHLVKEIVLAQPCVPKRVARIEFGVTSIDMGRRMSSVEVAVRNLYDGTTGSPAAFGCLDKRLGISTKTDTCETCGLDLQECVGHFGFIQLHLPVFHIGYMKQVIDILQCICKSCSAILLGPEQKKSARSRFRRVPVDDRLAKEAVFKSAVHLPCKKIKSCSVCGAENGPVKKLRGAFKIVHEVFRNRSSADTRAHFMAEFKEAIFDNDEIVQLLPKAVHDLSPLVVLRLFERIADADQVLLNMCGRPEDLIVRQVVVPPVCIRPSVAMGTSGTNEDDLTVKLADIIYINRFIGDMCHKGAAFSVIFENWDFLQQQVAMLINSDLPGFPKTLASASQKPIRALTQRLKGKHGRFRGNLSGKRVDFSGRTVISPDPNLQLTQVGVPEWVALKMTFPEVVTPHNRAWLQAAVRNGPDVHPGANFIESKASGEKRMLKYGDRNLFAENLAIGDIVERHLCDGDVVLFNRQPSLHRISIMAHRARVLPWRTFRFNPCCCNPYNADFDGDEMNLHLPQTQEARTEAAILMGVQNNILTPRDGTPLVVLLQDFLTASYLLSVKDVFYDRSRTSLICAYFSDALECIRLPPPAIMKPVELWTGKQLFYLLLCPNENERPLVNLELPEKNYTKGGVMCPRDGYIVFRNSELLCGNLGKSCLGGSKKGLIYVLLRDHGTAQAARVMTRLAKLCARWLGNRGFSIGINDVTPPPRLVTLKKKLLQEGHALCQKIIDEFERGELTPQPGCNEEETLESQLLGTLSRIRDQAGQTCLQELPYLYNSPLIMAVCGSKGSPLNISQMVALVGQQAVGGSRIPNGFVQRTLPHFGRLSRTPAAKGFVENSFYTGLTATEFFFHTMGGREGLVDTAVKTAETGYMQRRLMKALEDMCAHYDHSVRSSTGDVVQFIYGDDGLDPFMLESLGPVNFSRLLDNIRFSSVRDRLDPLLTEQDMIEEQARMGPILQEKCSHQFQSEVDKFLNKDVIPSVNGDPRIMSVSRSMLSRFYDECIDRYLKAEVEAGTAVGAIGAQSIGEPGTQMTLKTFHFAGVASMNVTLGVPRIKEIINATKAIKTPIITASLEVKDDERVARIVKGRVEMTSLGGVSIYIQEVFSKAIAYISVKIDLDAIAKLQLETSIEDIRSRILAWKPLKLKNASNMVSIQSNDTLRVYPPDNSPERMLFSLQRLKLELPNVVIKGIPTVGRAVIKDVSGKGDSLQLLVEGTNFREVMGTIGIDGCNTTSNHILEVEETLGIEAARSTIANEIKMTMDGHGLTVDARHVMLLADVMSYKGKILGITRFGISKMKNSVLMLASFEKTTDHLFQAAVRGSHDDIKGVSESIILGIPIPVGTGLFKLLADISPPVLEPRLPPLLR</sequence>
<dbReference type="SMART" id="SM00663">
    <property type="entry name" value="RPOLA_N"/>
    <property type="match status" value="1"/>
</dbReference>
<dbReference type="Gene3D" id="1.10.274.100">
    <property type="entry name" value="RNA polymerase Rpb1, domain 3"/>
    <property type="match status" value="1"/>
</dbReference>
<evidence type="ECO:0000256" key="6">
    <source>
        <dbReference type="ARBA" id="ARBA00022695"/>
    </source>
</evidence>
<dbReference type="PANTHER" id="PTHR48446">
    <property type="entry name" value="DNA-DIRECTED RNA POLYMERASE SUBUNIT BETA' N-TERMINAL SECTION"/>
    <property type="match status" value="1"/>
</dbReference>
<keyword evidence="11" id="KW-0539">Nucleus</keyword>
<dbReference type="InterPro" id="IPR006592">
    <property type="entry name" value="RNA_pol_N"/>
</dbReference>
<dbReference type="EMBL" id="HACM01009876">
    <property type="protein sequence ID" value="CRZ10318.1"/>
    <property type="molecule type" value="Transcribed_RNA"/>
</dbReference>
<dbReference type="InterPro" id="IPR038120">
    <property type="entry name" value="Rpb1_funnel_sf"/>
</dbReference>
<dbReference type="PANTHER" id="PTHR48446:SF1">
    <property type="entry name" value="DNA-DIRECTED RNA POLYMERASE SUBUNIT BETA' N-TERMINAL SECTION"/>
    <property type="match status" value="1"/>
</dbReference>
<evidence type="ECO:0000256" key="15">
    <source>
        <dbReference type="SAM" id="MobiDB-lite"/>
    </source>
</evidence>
<protein>
    <recommendedName>
        <fullName evidence="14">DNA-directed RNA polymerase subunit</fullName>
        <ecNumber evidence="14">2.7.7.6</ecNumber>
    </recommendedName>
</protein>
<dbReference type="InterPro" id="IPR042102">
    <property type="entry name" value="RNA_pol_Rpb1_3_sf"/>
</dbReference>
<dbReference type="NCBIfam" id="NF006336">
    <property type="entry name" value="PRK08566.1"/>
    <property type="match status" value="1"/>
</dbReference>
<dbReference type="Pfam" id="PF04998">
    <property type="entry name" value="RNA_pol_Rpb1_5"/>
    <property type="match status" value="1"/>
</dbReference>
<dbReference type="FunFam" id="2.40.40.20:FF:000019">
    <property type="entry name" value="DNA-directed RNA polymerase II subunit RPB1"/>
    <property type="match status" value="1"/>
</dbReference>
<dbReference type="InterPro" id="IPR000722">
    <property type="entry name" value="RNA_pol_asu"/>
</dbReference>
<evidence type="ECO:0000256" key="1">
    <source>
        <dbReference type="ARBA" id="ARBA00004123"/>
    </source>
</evidence>
<dbReference type="Gene3D" id="6.20.50.80">
    <property type="match status" value="1"/>
</dbReference>
<dbReference type="Gene3D" id="1.10.132.30">
    <property type="match status" value="1"/>
</dbReference>
<evidence type="ECO:0000256" key="3">
    <source>
        <dbReference type="ARBA" id="ARBA00011206"/>
    </source>
</evidence>
<comment type="catalytic activity">
    <reaction evidence="12 14">
        <text>RNA(n) + a ribonucleoside 5'-triphosphate = RNA(n+1) + diphosphate</text>
        <dbReference type="Rhea" id="RHEA:21248"/>
        <dbReference type="Rhea" id="RHEA-COMP:14527"/>
        <dbReference type="Rhea" id="RHEA-COMP:17342"/>
        <dbReference type="ChEBI" id="CHEBI:33019"/>
        <dbReference type="ChEBI" id="CHEBI:61557"/>
        <dbReference type="ChEBI" id="CHEBI:140395"/>
        <dbReference type="EC" id="2.7.7.6"/>
    </reaction>
</comment>
<proteinExistence type="inferred from homology"/>
<dbReference type="Gene3D" id="1.10.150.390">
    <property type="match status" value="1"/>
</dbReference>
<dbReference type="Gene3D" id="6.10.250.2940">
    <property type="match status" value="1"/>
</dbReference>
<dbReference type="EC" id="2.7.7.6" evidence="14"/>
<dbReference type="Gene3D" id="3.30.1490.180">
    <property type="entry name" value="RNA polymerase ii"/>
    <property type="match status" value="1"/>
</dbReference>
<keyword evidence="9" id="KW-0460">Magnesium</keyword>
<name>A0A0H5R860_9EUKA</name>
<feature type="region of interest" description="Disordered" evidence="15">
    <location>
        <begin position="1"/>
        <end position="25"/>
    </location>
</feature>
<evidence type="ECO:0000256" key="13">
    <source>
        <dbReference type="ARBA" id="ARBA00058108"/>
    </source>
</evidence>
<dbReference type="GO" id="GO:0005634">
    <property type="term" value="C:nucleus"/>
    <property type="evidence" value="ECO:0007669"/>
    <property type="project" value="UniProtKB-SubCell"/>
</dbReference>
<dbReference type="GO" id="GO:0006351">
    <property type="term" value="P:DNA-templated transcription"/>
    <property type="evidence" value="ECO:0007669"/>
    <property type="project" value="InterPro"/>
</dbReference>
<dbReference type="FunFam" id="1.10.274.100:FF:000008">
    <property type="entry name" value="DNA-directed RNA polymerase subunit"/>
    <property type="match status" value="1"/>
</dbReference>
<dbReference type="GO" id="GO:0046872">
    <property type="term" value="F:metal ion binding"/>
    <property type="evidence" value="ECO:0007669"/>
    <property type="project" value="UniProtKB-KW"/>
</dbReference>
<evidence type="ECO:0000256" key="7">
    <source>
        <dbReference type="ARBA" id="ARBA00022723"/>
    </source>
</evidence>
<keyword evidence="10 14" id="KW-0804">Transcription</keyword>
<dbReference type="Pfam" id="PF04997">
    <property type="entry name" value="RNA_pol_Rpb1_1"/>
    <property type="match status" value="1"/>
</dbReference>
<evidence type="ECO:0000256" key="4">
    <source>
        <dbReference type="ARBA" id="ARBA00022478"/>
    </source>
</evidence>
<feature type="compositionally biased region" description="Low complexity" evidence="15">
    <location>
        <begin position="1"/>
        <end position="21"/>
    </location>
</feature>
<evidence type="ECO:0000256" key="2">
    <source>
        <dbReference type="ARBA" id="ARBA00006460"/>
    </source>
</evidence>
<evidence type="ECO:0000256" key="5">
    <source>
        <dbReference type="ARBA" id="ARBA00022679"/>
    </source>
</evidence>
<evidence type="ECO:0000256" key="12">
    <source>
        <dbReference type="ARBA" id="ARBA00048552"/>
    </source>
</evidence>
<dbReference type="GO" id="GO:0003677">
    <property type="term" value="F:DNA binding"/>
    <property type="evidence" value="ECO:0007669"/>
    <property type="project" value="InterPro"/>
</dbReference>
<dbReference type="Pfam" id="PF05000">
    <property type="entry name" value="RNA_pol_Rpb1_4"/>
    <property type="match status" value="1"/>
</dbReference>
<evidence type="ECO:0000313" key="17">
    <source>
        <dbReference type="EMBL" id="CRZ10318.1"/>
    </source>
</evidence>
<evidence type="ECO:0000256" key="11">
    <source>
        <dbReference type="ARBA" id="ARBA00023242"/>
    </source>
</evidence>
<keyword evidence="4 14" id="KW-0240">DNA-directed RNA polymerase</keyword>
<dbReference type="Gene3D" id="2.40.40.20">
    <property type="match status" value="1"/>
</dbReference>
<evidence type="ECO:0000259" key="16">
    <source>
        <dbReference type="SMART" id="SM00663"/>
    </source>
</evidence>
<comment type="subcellular location">
    <subcellularLocation>
        <location evidence="1">Nucleus</location>
    </subcellularLocation>
</comment>
<dbReference type="SUPFAM" id="SSF64484">
    <property type="entry name" value="beta and beta-prime subunits of DNA dependent RNA-polymerase"/>
    <property type="match status" value="1"/>
</dbReference>
<dbReference type="InterPro" id="IPR015700">
    <property type="entry name" value="RPC1"/>
</dbReference>
<comment type="function">
    <text evidence="13">DNA-dependent RNA polymerase catalyzes the transcription of DNA into RNA using the four ribonucleoside triphosphates as substrates. Largest and catalytic core component of RNA polymerase III which synthesizes small RNAs, such as 5S rRNA and tRNAs. Forms the polymerase active center together with the second largest subunit. A single-stranded DNA template strand of the promoter is positioned within the central active site cleft of Pol III. A bridging helix emanates from RPC1 and crosses the cleft near the catalytic site and is thought to promote translocation of Pol III by acting as a ratchet that moves the RNA-DNA hybrid through the active site by switching from straight to bent conformations at each step of nucleotide addition.</text>
</comment>
<reference evidence="17" key="1">
    <citation type="submission" date="2015-04" db="EMBL/GenBank/DDBJ databases">
        <title>The genome sequence of the plant pathogenic Rhizarian Plasmodiophora brassicae reveals insights in its biotrophic life cycle and the origin of chitin synthesis.</title>
        <authorList>
            <person name="Schwelm A."/>
            <person name="Fogelqvist J."/>
            <person name="Knaust A."/>
            <person name="Julke S."/>
            <person name="Lilja T."/>
            <person name="Dhandapani V."/>
            <person name="Bonilla-Rosso G."/>
            <person name="Karlsson M."/>
            <person name="Shevchenko A."/>
            <person name="Choi S.R."/>
            <person name="Kim H.G."/>
            <person name="Park J.Y."/>
            <person name="Lim Y.P."/>
            <person name="Ludwig-Muller J."/>
            <person name="Dixelius C."/>
        </authorList>
    </citation>
    <scope>NUCLEOTIDE SEQUENCE</scope>
    <source>
        <tissue evidence="17">Potato root galls</tissue>
    </source>
</reference>
<dbReference type="InterPro" id="IPR007080">
    <property type="entry name" value="RNA_pol_Rpb1_1"/>
</dbReference>
<dbReference type="Pfam" id="PF00623">
    <property type="entry name" value="RNA_pol_Rpb1_2"/>
    <property type="match status" value="1"/>
</dbReference>
<dbReference type="InterPro" id="IPR035698">
    <property type="entry name" value="RNAP_III_Rpc1_C"/>
</dbReference>
<keyword evidence="6 14" id="KW-0548">Nucleotidyltransferase</keyword>
<feature type="domain" description="RNA polymerase N-terminal" evidence="16">
    <location>
        <begin position="276"/>
        <end position="582"/>
    </location>
</feature>
<keyword evidence="5 14" id="KW-0808">Transferase</keyword>
<dbReference type="Gene3D" id="4.10.860.120">
    <property type="entry name" value="RNA polymerase II, clamp domain"/>
    <property type="match status" value="1"/>
</dbReference>
<evidence type="ECO:0000256" key="14">
    <source>
        <dbReference type="RuleBase" id="RU004279"/>
    </source>
</evidence>
<dbReference type="CDD" id="cd02583">
    <property type="entry name" value="RNAP_III_RPC1_N"/>
    <property type="match status" value="1"/>
</dbReference>
<evidence type="ECO:0000256" key="10">
    <source>
        <dbReference type="ARBA" id="ARBA00023163"/>
    </source>
</evidence>
<dbReference type="InterPro" id="IPR007066">
    <property type="entry name" value="RNA_pol_Rpb1_3"/>
</dbReference>
<dbReference type="Pfam" id="PF04983">
    <property type="entry name" value="RNA_pol_Rpb1_3"/>
    <property type="match status" value="1"/>
</dbReference>
<keyword evidence="7" id="KW-0479">Metal-binding</keyword>
<dbReference type="GO" id="GO:0000428">
    <property type="term" value="C:DNA-directed RNA polymerase complex"/>
    <property type="evidence" value="ECO:0007669"/>
    <property type="project" value="UniProtKB-KW"/>
</dbReference>
<dbReference type="InterPro" id="IPR035697">
    <property type="entry name" value="RNAP_III_RPC1_N"/>
</dbReference>
<dbReference type="InterPro" id="IPR044893">
    <property type="entry name" value="RNA_pol_Rpb1_clamp_domain"/>
</dbReference>
<evidence type="ECO:0000256" key="9">
    <source>
        <dbReference type="ARBA" id="ARBA00022842"/>
    </source>
</evidence>
<comment type="similarity">
    <text evidence="2 14">Belongs to the RNA polymerase beta' chain family.</text>
</comment>
<dbReference type="FunFam" id="1.10.150.390:FF:000004">
    <property type="entry name" value="DNA-directed RNA polymerase subunit"/>
    <property type="match status" value="1"/>
</dbReference>
<keyword evidence="8" id="KW-0862">Zinc</keyword>
<dbReference type="InterPro" id="IPR007081">
    <property type="entry name" value="RNA_pol_Rpb1_5"/>
</dbReference>